<dbReference type="Gene3D" id="1.10.1370.10">
    <property type="entry name" value="Neurolysin, domain 3"/>
    <property type="match status" value="1"/>
</dbReference>
<evidence type="ECO:0000256" key="9">
    <source>
        <dbReference type="ARBA" id="ARBA00022946"/>
    </source>
</evidence>
<dbReference type="SUPFAM" id="SSF55486">
    <property type="entry name" value="Metalloproteases ('zincins'), catalytic domain"/>
    <property type="match status" value="1"/>
</dbReference>
<evidence type="ECO:0000256" key="7">
    <source>
        <dbReference type="ARBA" id="ARBA00022801"/>
    </source>
</evidence>
<keyword evidence="5 13" id="KW-0645">Protease</keyword>
<comment type="similarity">
    <text evidence="3 13">Belongs to the peptidase M3 family.</text>
</comment>
<accession>A0A397IIV6</accession>
<comment type="caution">
    <text evidence="15">The sequence shown here is derived from an EMBL/GenBank/DDBJ whole genome shotgun (WGS) entry which is preliminary data.</text>
</comment>
<name>A0A397IIV6_9GLOM</name>
<dbReference type="FunFam" id="3.40.390.10:FF:000055">
    <property type="entry name" value="Related to mitochondrial intermediate peptidase"/>
    <property type="match status" value="1"/>
</dbReference>
<evidence type="ECO:0000256" key="12">
    <source>
        <dbReference type="ARBA" id="ARBA00025208"/>
    </source>
</evidence>
<evidence type="ECO:0000256" key="6">
    <source>
        <dbReference type="ARBA" id="ARBA00022723"/>
    </source>
</evidence>
<evidence type="ECO:0000256" key="10">
    <source>
        <dbReference type="ARBA" id="ARBA00023049"/>
    </source>
</evidence>
<evidence type="ECO:0000256" key="11">
    <source>
        <dbReference type="ARBA" id="ARBA00023128"/>
    </source>
</evidence>
<dbReference type="InterPro" id="IPR045090">
    <property type="entry name" value="Pept_M3A_M3B"/>
</dbReference>
<keyword evidence="9" id="KW-0809">Transit peptide</keyword>
<comment type="subcellular location">
    <subcellularLocation>
        <location evidence="2">Mitochondrion matrix</location>
    </subcellularLocation>
</comment>
<keyword evidence="16" id="KW-1185">Reference proteome</keyword>
<dbReference type="GO" id="GO:0006518">
    <property type="term" value="P:peptide metabolic process"/>
    <property type="evidence" value="ECO:0007669"/>
    <property type="project" value="TreeGrafter"/>
</dbReference>
<keyword evidence="7 13" id="KW-0378">Hydrolase</keyword>
<comment type="cofactor">
    <cofactor evidence="13">
        <name>Zn(2+)</name>
        <dbReference type="ChEBI" id="CHEBI:29105"/>
    </cofactor>
    <text evidence="13">Binds 1 zinc ion.</text>
</comment>
<dbReference type="GO" id="GO:0005759">
    <property type="term" value="C:mitochondrial matrix"/>
    <property type="evidence" value="ECO:0007669"/>
    <property type="project" value="UniProtKB-SubCell"/>
</dbReference>
<proteinExistence type="inferred from homology"/>
<evidence type="ECO:0000256" key="13">
    <source>
        <dbReference type="RuleBase" id="RU003435"/>
    </source>
</evidence>
<evidence type="ECO:0000256" key="4">
    <source>
        <dbReference type="ARBA" id="ARBA00012441"/>
    </source>
</evidence>
<evidence type="ECO:0000256" key="2">
    <source>
        <dbReference type="ARBA" id="ARBA00004305"/>
    </source>
</evidence>
<organism evidence="15 16">
    <name type="scientific">Diversispora epigaea</name>
    <dbReference type="NCBI Taxonomy" id="1348612"/>
    <lineage>
        <taxon>Eukaryota</taxon>
        <taxon>Fungi</taxon>
        <taxon>Fungi incertae sedis</taxon>
        <taxon>Mucoromycota</taxon>
        <taxon>Glomeromycotina</taxon>
        <taxon>Glomeromycetes</taxon>
        <taxon>Diversisporales</taxon>
        <taxon>Diversisporaceae</taxon>
        <taxon>Diversispora</taxon>
    </lineage>
</organism>
<dbReference type="GO" id="GO:0046872">
    <property type="term" value="F:metal ion binding"/>
    <property type="evidence" value="ECO:0007669"/>
    <property type="project" value="UniProtKB-UniRule"/>
</dbReference>
<dbReference type="InterPro" id="IPR024077">
    <property type="entry name" value="Neurolysin/TOP_dom2"/>
</dbReference>
<dbReference type="Gene3D" id="3.40.390.10">
    <property type="entry name" value="Collagenase (Catalytic Domain)"/>
    <property type="match status" value="1"/>
</dbReference>
<evidence type="ECO:0000313" key="15">
    <source>
        <dbReference type="EMBL" id="RHZ75949.1"/>
    </source>
</evidence>
<dbReference type="OrthoDB" id="17530at2759"/>
<dbReference type="AlphaFoldDB" id="A0A397IIV6"/>
<evidence type="ECO:0000256" key="1">
    <source>
        <dbReference type="ARBA" id="ARBA00000436"/>
    </source>
</evidence>
<dbReference type="GO" id="GO:0006627">
    <property type="term" value="P:protein processing involved in protein targeting to mitochondrion"/>
    <property type="evidence" value="ECO:0007669"/>
    <property type="project" value="TreeGrafter"/>
</dbReference>
<feature type="domain" description="Peptidase M3A/M3B catalytic" evidence="14">
    <location>
        <begin position="317"/>
        <end position="788"/>
    </location>
</feature>
<dbReference type="PANTHER" id="PTHR11804:SF79">
    <property type="entry name" value="MITOCHONDRIAL INTERMEDIATE PEPTIDASE"/>
    <property type="match status" value="1"/>
</dbReference>
<dbReference type="EC" id="3.4.24.59" evidence="4"/>
<dbReference type="EMBL" id="PQFF01000195">
    <property type="protein sequence ID" value="RHZ75949.1"/>
    <property type="molecule type" value="Genomic_DNA"/>
</dbReference>
<evidence type="ECO:0000259" key="14">
    <source>
        <dbReference type="Pfam" id="PF01432"/>
    </source>
</evidence>
<dbReference type="InterPro" id="IPR024079">
    <property type="entry name" value="MetalloPept_cat_dom_sf"/>
</dbReference>
<dbReference type="PANTHER" id="PTHR11804">
    <property type="entry name" value="PROTEASE M3 THIMET OLIGOPEPTIDASE-RELATED"/>
    <property type="match status" value="1"/>
</dbReference>
<comment type="catalytic activity">
    <reaction evidence="1">
        <text>Release of an N-terminal octapeptide as second stage of processing of some proteins imported into the mitochondrion.</text>
        <dbReference type="EC" id="3.4.24.59"/>
    </reaction>
</comment>
<sequence length="807" mass="91778">MIQRILGQFVQAFQKNGSHSLLPHLRKTTSIKLSHRFNHNNANSNAEPISSIPQATKPEFPFVTSVDKNQDSEHLRLIFDNPDIWSAFVTRCQTIAALEYDTSLTNKRKPTGLFGNPELATPNGFRVAAKKALRRVHLLVQRIIKANTDDELRKVVKNLDRLSDTLCSVIDTAEFTRTAHPDQKFIQAANWAYEHLYSYMNTLNTNTELYQVLKNVISTPRISSKFSTEELQVAKIFLRDFEKSGIHLSSSEREKFVQLSDKIISLGRKFTHNQPQRPINYIEVDASLLDGLKISSVTSKKANIARISTKPWDAQVVLKHVKSEKVRKEMFIASNSATEEQVKILENLLKIRGELALLLGMESYSQIFLIDKMVKNPENVKTFLRTLADRHRTKALEDLRLMQIAKQQEIQSESLPTIYAWDRDYYAEKIKAASPTQPTNPISPYFSVGSVIQGLSKLFSRLYGISFEPAEIMPGEVWNEDVRKLEVIDENEGKIGTIYCDLFSRFGKYQNAAHYTVRCSRRVDDDDIEGDIPTEINITELGELPDSEPGETIKGRNGRYQLPVVVLMCDFAKPTNSKEPSLLNWLEVETLFHEMGHAMHSMIGRTDFHNVSGTRCPTDFVELPSILMEHFVYSPSVLSLFAKHYQTRDPIPIGLIHSHLNARSQFSSMETQYQILMALLDQLYHSNLATSPTFDSTSILANLQDTVGLFPSVSKTSWQIQFGHLYGYGSGYFSYLFCKMLAGKIWKDIFEKDPLSRDAGQLFRKEVLRWGGSRDPWLCVGKSLKDERIIAGDSKSVSIVGEWIDCL</sequence>
<dbReference type="STRING" id="1348612.A0A397IIV6"/>
<keyword evidence="11" id="KW-0496">Mitochondrion</keyword>
<keyword evidence="6 13" id="KW-0479">Metal-binding</keyword>
<evidence type="ECO:0000256" key="5">
    <source>
        <dbReference type="ARBA" id="ARBA00022670"/>
    </source>
</evidence>
<dbReference type="Proteomes" id="UP000266861">
    <property type="component" value="Unassembled WGS sequence"/>
</dbReference>
<gene>
    <name evidence="15" type="ORF">Glove_208g115</name>
</gene>
<evidence type="ECO:0000313" key="16">
    <source>
        <dbReference type="Proteomes" id="UP000266861"/>
    </source>
</evidence>
<protein>
    <recommendedName>
        <fullName evidence="4">mitochondrial intermediate peptidase</fullName>
        <ecNumber evidence="4">3.4.24.59</ecNumber>
    </recommendedName>
</protein>
<dbReference type="InterPro" id="IPR033851">
    <property type="entry name" value="M3A_MIP"/>
</dbReference>
<keyword evidence="10 13" id="KW-0482">Metalloprotease</keyword>
<comment type="function">
    <text evidence="12">Cleaves proteins, imported into the mitochondrion, to their mature size. While most mitochondrial precursor proteins are processed to the mature form in one step by mitochondrial processing peptidase (MPP), the sequential cleavage by MIP of an octapeptide after initial processing by MPP is a required step for a subgroup of nuclear-encoded precursor proteins destined for the matrix or the inner membrane.</text>
</comment>
<dbReference type="InterPro" id="IPR001567">
    <property type="entry name" value="Pept_M3A_M3B_dom"/>
</dbReference>
<evidence type="ECO:0000256" key="3">
    <source>
        <dbReference type="ARBA" id="ARBA00006040"/>
    </source>
</evidence>
<reference evidence="15 16" key="1">
    <citation type="submission" date="2018-08" db="EMBL/GenBank/DDBJ databases">
        <title>Genome and evolution of the arbuscular mycorrhizal fungus Diversispora epigaea (formerly Glomus versiforme) and its bacterial endosymbionts.</title>
        <authorList>
            <person name="Sun X."/>
            <person name="Fei Z."/>
            <person name="Harrison M."/>
        </authorList>
    </citation>
    <scope>NUCLEOTIDE SEQUENCE [LARGE SCALE GENOMIC DNA]</scope>
    <source>
        <strain evidence="15 16">IT104</strain>
    </source>
</reference>
<dbReference type="Pfam" id="PF01432">
    <property type="entry name" value="Peptidase_M3"/>
    <property type="match status" value="1"/>
</dbReference>
<evidence type="ECO:0000256" key="8">
    <source>
        <dbReference type="ARBA" id="ARBA00022833"/>
    </source>
</evidence>
<dbReference type="GO" id="GO:0004222">
    <property type="term" value="F:metalloendopeptidase activity"/>
    <property type="evidence" value="ECO:0007669"/>
    <property type="project" value="UniProtKB-EC"/>
</dbReference>
<keyword evidence="8 13" id="KW-0862">Zinc</keyword>
<dbReference type="CDD" id="cd06457">
    <property type="entry name" value="M3A_MIP"/>
    <property type="match status" value="1"/>
</dbReference>